<name>A0A0N5A0Z8_PARTI</name>
<dbReference type="Gene3D" id="1.10.357.40">
    <property type="entry name" value="YbiA-like"/>
    <property type="match status" value="1"/>
</dbReference>
<organism evidence="1 2">
    <name type="scientific">Parastrongyloides trichosuri</name>
    <name type="common">Possum-specific nematode worm</name>
    <dbReference type="NCBI Taxonomy" id="131310"/>
    <lineage>
        <taxon>Eukaryota</taxon>
        <taxon>Metazoa</taxon>
        <taxon>Ecdysozoa</taxon>
        <taxon>Nematoda</taxon>
        <taxon>Chromadorea</taxon>
        <taxon>Rhabditida</taxon>
        <taxon>Tylenchina</taxon>
        <taxon>Panagrolaimomorpha</taxon>
        <taxon>Strongyloidoidea</taxon>
        <taxon>Strongyloididae</taxon>
        <taxon>Parastrongyloides</taxon>
    </lineage>
</organism>
<dbReference type="InterPro" id="IPR037238">
    <property type="entry name" value="YbiA-like_sf"/>
</dbReference>
<protein>
    <submittedName>
        <fullName evidence="2">Uncharacterized protein</fullName>
    </submittedName>
</protein>
<dbReference type="WBParaSite" id="PTRK_0001527900.1">
    <property type="protein sequence ID" value="PTRK_0001527900.1"/>
    <property type="gene ID" value="PTRK_0001527900"/>
</dbReference>
<sequence length="84" mass="10074">MEMLRCNTGKEVKQFEKLKQINFVETVWNEKKVEVMKKGLILKFSNRRLKDRMLSDFNKNGRTHQFFENSNDMFCCCKVSQGEM</sequence>
<evidence type="ECO:0000313" key="2">
    <source>
        <dbReference type="WBParaSite" id="PTRK_0001527900.1"/>
    </source>
</evidence>
<dbReference type="Proteomes" id="UP000038045">
    <property type="component" value="Unplaced"/>
</dbReference>
<reference evidence="2" key="1">
    <citation type="submission" date="2017-02" db="UniProtKB">
        <authorList>
            <consortium name="WormBaseParasite"/>
        </authorList>
    </citation>
    <scope>IDENTIFICATION</scope>
</reference>
<keyword evidence="1" id="KW-1185">Reference proteome</keyword>
<accession>A0A0N5A0Z8</accession>
<dbReference type="AlphaFoldDB" id="A0A0N5A0Z8"/>
<evidence type="ECO:0000313" key="1">
    <source>
        <dbReference type="Proteomes" id="UP000038045"/>
    </source>
</evidence>
<proteinExistence type="predicted"/>
<dbReference type="SUPFAM" id="SSF143990">
    <property type="entry name" value="YbiA-like"/>
    <property type="match status" value="1"/>
</dbReference>